<evidence type="ECO:0000256" key="5">
    <source>
        <dbReference type="ARBA" id="ARBA00023242"/>
    </source>
</evidence>
<dbReference type="EMBL" id="JBCGBO010000003">
    <property type="protein sequence ID" value="KAK9216405.1"/>
    <property type="molecule type" value="Genomic_DNA"/>
</dbReference>
<evidence type="ECO:0008006" key="8">
    <source>
        <dbReference type="Google" id="ProtNLM"/>
    </source>
</evidence>
<proteinExistence type="predicted"/>
<keyword evidence="2" id="KW-0805">Transcription regulation</keyword>
<evidence type="ECO:0000256" key="4">
    <source>
        <dbReference type="ARBA" id="ARBA00023163"/>
    </source>
</evidence>
<dbReference type="SUPFAM" id="SSF101936">
    <property type="entry name" value="DNA-binding pseudobarrel domain"/>
    <property type="match status" value="1"/>
</dbReference>
<organism evidence="6 7">
    <name type="scientific">Citrus x changshan-huyou</name>
    <dbReference type="NCBI Taxonomy" id="2935761"/>
    <lineage>
        <taxon>Eukaryota</taxon>
        <taxon>Viridiplantae</taxon>
        <taxon>Streptophyta</taxon>
        <taxon>Embryophyta</taxon>
        <taxon>Tracheophyta</taxon>
        <taxon>Spermatophyta</taxon>
        <taxon>Magnoliopsida</taxon>
        <taxon>eudicotyledons</taxon>
        <taxon>Gunneridae</taxon>
        <taxon>Pentapetalae</taxon>
        <taxon>rosids</taxon>
        <taxon>malvids</taxon>
        <taxon>Sapindales</taxon>
        <taxon>Rutaceae</taxon>
        <taxon>Aurantioideae</taxon>
        <taxon>Citrus</taxon>
    </lineage>
</organism>
<keyword evidence="5" id="KW-0539">Nucleus</keyword>
<evidence type="ECO:0000256" key="1">
    <source>
        <dbReference type="ARBA" id="ARBA00004123"/>
    </source>
</evidence>
<dbReference type="AlphaFoldDB" id="A0AAP0QV85"/>
<dbReference type="Gene3D" id="2.40.330.10">
    <property type="entry name" value="DNA-binding pseudobarrel domain"/>
    <property type="match status" value="1"/>
</dbReference>
<keyword evidence="7" id="KW-1185">Reference proteome</keyword>
<protein>
    <recommendedName>
        <fullName evidence="8">TF-B3 domain-containing protein</fullName>
    </recommendedName>
</protein>
<accession>A0AAP0QV85</accession>
<comment type="subcellular location">
    <subcellularLocation>
        <location evidence="1">Nucleus</location>
    </subcellularLocation>
</comment>
<evidence type="ECO:0000256" key="3">
    <source>
        <dbReference type="ARBA" id="ARBA00023125"/>
    </source>
</evidence>
<dbReference type="Proteomes" id="UP001428341">
    <property type="component" value="Unassembled WGS sequence"/>
</dbReference>
<comment type="caution">
    <text evidence="6">The sequence shown here is derived from an EMBL/GenBank/DDBJ whole genome shotgun (WGS) entry which is preliminary data.</text>
</comment>
<sequence length="133" mass="15873">MYISSRNMEVYPKKITETDARVRLSVSSKRLDDGFFELAAGERSREFVAFDADDERRSWRLHLRIRGRGYRKPVISDDWLNFVRDKNVRAHDTVQFSKEYYYDEAIGAEIMRYRIRVIREIQLLGGRVHALVR</sequence>
<gene>
    <name evidence="6" type="ORF">WN944_008414</name>
</gene>
<evidence type="ECO:0000313" key="7">
    <source>
        <dbReference type="Proteomes" id="UP001428341"/>
    </source>
</evidence>
<dbReference type="GO" id="GO:0005634">
    <property type="term" value="C:nucleus"/>
    <property type="evidence" value="ECO:0007669"/>
    <property type="project" value="UniProtKB-SubCell"/>
</dbReference>
<keyword evidence="3" id="KW-0238">DNA-binding</keyword>
<reference evidence="6 7" key="1">
    <citation type="submission" date="2024-05" db="EMBL/GenBank/DDBJ databases">
        <title>Haplotype-resolved chromosome-level genome assembly of Huyou (Citrus changshanensis).</title>
        <authorList>
            <person name="Miao C."/>
            <person name="Chen W."/>
            <person name="Wu Y."/>
            <person name="Wang L."/>
            <person name="Zhao S."/>
            <person name="Grierson D."/>
            <person name="Xu C."/>
            <person name="Chen K."/>
        </authorList>
    </citation>
    <scope>NUCLEOTIDE SEQUENCE [LARGE SCALE GENOMIC DNA]</scope>
    <source>
        <strain evidence="6">01-14</strain>
        <tissue evidence="6">Leaf</tissue>
    </source>
</reference>
<evidence type="ECO:0000313" key="6">
    <source>
        <dbReference type="EMBL" id="KAK9216405.1"/>
    </source>
</evidence>
<evidence type="ECO:0000256" key="2">
    <source>
        <dbReference type="ARBA" id="ARBA00023015"/>
    </source>
</evidence>
<name>A0AAP0QV85_9ROSI</name>
<dbReference type="GO" id="GO:0003677">
    <property type="term" value="F:DNA binding"/>
    <property type="evidence" value="ECO:0007669"/>
    <property type="project" value="UniProtKB-KW"/>
</dbReference>
<dbReference type="InterPro" id="IPR015300">
    <property type="entry name" value="DNA-bd_pseudobarrel_sf"/>
</dbReference>
<keyword evidence="4" id="KW-0804">Transcription</keyword>